<name>F5S6C3_KINKI</name>
<evidence type="ECO:0000256" key="6">
    <source>
        <dbReference type="ARBA" id="ARBA00023136"/>
    </source>
</evidence>
<evidence type="ECO:0000256" key="4">
    <source>
        <dbReference type="ARBA" id="ARBA00022692"/>
    </source>
</evidence>
<dbReference type="SUPFAM" id="SSF53649">
    <property type="entry name" value="Alkaline phosphatase-like"/>
    <property type="match status" value="1"/>
</dbReference>
<protein>
    <recommendedName>
        <fullName evidence="8">Sulfatase N-terminal domain-containing protein</fullName>
    </recommendedName>
</protein>
<keyword evidence="6 7" id="KW-0472">Membrane</keyword>
<feature type="transmembrane region" description="Helical" evidence="7">
    <location>
        <begin position="195"/>
        <end position="211"/>
    </location>
</feature>
<keyword evidence="4 7" id="KW-0812">Transmembrane</keyword>
<evidence type="ECO:0000256" key="2">
    <source>
        <dbReference type="ARBA" id="ARBA00022475"/>
    </source>
</evidence>
<comment type="caution">
    <text evidence="9">The sequence shown here is derived from an EMBL/GenBank/DDBJ whole genome shotgun (WGS) entry which is preliminary data.</text>
</comment>
<feature type="domain" description="Sulfatase N-terminal" evidence="8">
    <location>
        <begin position="265"/>
        <end position="530"/>
    </location>
</feature>
<dbReference type="InterPro" id="IPR017850">
    <property type="entry name" value="Alkaline_phosphatase_core_sf"/>
</dbReference>
<dbReference type="PANTHER" id="PTHR30443:SF2">
    <property type="entry name" value="PHOSPHOETHANOLAMINE TRANSFERASE EPTC"/>
    <property type="match status" value="1"/>
</dbReference>
<accession>F5S6C3</accession>
<dbReference type="GO" id="GO:0009244">
    <property type="term" value="P:lipopolysaccharide core region biosynthetic process"/>
    <property type="evidence" value="ECO:0007669"/>
    <property type="project" value="TreeGrafter"/>
</dbReference>
<feature type="transmembrane region" description="Helical" evidence="7">
    <location>
        <begin position="155"/>
        <end position="175"/>
    </location>
</feature>
<dbReference type="PANTHER" id="PTHR30443">
    <property type="entry name" value="INNER MEMBRANE PROTEIN"/>
    <property type="match status" value="1"/>
</dbReference>
<dbReference type="Pfam" id="PF00884">
    <property type="entry name" value="Sulfatase"/>
    <property type="match status" value="1"/>
</dbReference>
<evidence type="ECO:0000256" key="1">
    <source>
        <dbReference type="ARBA" id="ARBA00004651"/>
    </source>
</evidence>
<organism evidence="9 10">
    <name type="scientific">Kingella kingae ATCC 23330</name>
    <dbReference type="NCBI Taxonomy" id="887327"/>
    <lineage>
        <taxon>Bacteria</taxon>
        <taxon>Pseudomonadati</taxon>
        <taxon>Pseudomonadota</taxon>
        <taxon>Betaproteobacteria</taxon>
        <taxon>Neisseriales</taxon>
        <taxon>Neisseriaceae</taxon>
        <taxon>Kingella</taxon>
    </lineage>
</organism>
<dbReference type="HOGENOM" id="CLU_018534_3_3_4"/>
<evidence type="ECO:0000256" key="5">
    <source>
        <dbReference type="ARBA" id="ARBA00022989"/>
    </source>
</evidence>
<proteinExistence type="predicted"/>
<keyword evidence="2" id="KW-1003">Cell membrane</keyword>
<feature type="transmembrane region" description="Helical" evidence="7">
    <location>
        <begin position="76"/>
        <end position="93"/>
    </location>
</feature>
<keyword evidence="3" id="KW-0808">Transferase</keyword>
<dbReference type="InterPro" id="IPR000917">
    <property type="entry name" value="Sulfatase_N"/>
</dbReference>
<dbReference type="InterPro" id="IPR058130">
    <property type="entry name" value="PEA_transf_C"/>
</dbReference>
<keyword evidence="5 7" id="KW-1133">Transmembrane helix</keyword>
<dbReference type="EMBL" id="AFHS01000021">
    <property type="protein sequence ID" value="EGK10391.1"/>
    <property type="molecule type" value="Genomic_DNA"/>
</dbReference>
<evidence type="ECO:0000256" key="7">
    <source>
        <dbReference type="SAM" id="Phobius"/>
    </source>
</evidence>
<dbReference type="CDD" id="cd16017">
    <property type="entry name" value="LptA"/>
    <property type="match status" value="1"/>
</dbReference>
<dbReference type="STRING" id="504.KKKWG1_1668"/>
<feature type="transmembrane region" description="Helical" evidence="7">
    <location>
        <begin position="100"/>
        <end position="126"/>
    </location>
</feature>
<gene>
    <name evidence="9" type="ORF">HMPREF0476_0755</name>
</gene>
<dbReference type="InterPro" id="IPR040423">
    <property type="entry name" value="PEA_transferase"/>
</dbReference>
<comment type="subcellular location">
    <subcellularLocation>
        <location evidence="1">Cell membrane</location>
        <topology evidence="1">Multi-pass membrane protein</topology>
    </subcellularLocation>
</comment>
<dbReference type="Gene3D" id="3.40.720.10">
    <property type="entry name" value="Alkaline Phosphatase, subunit A"/>
    <property type="match status" value="1"/>
</dbReference>
<feature type="transmembrane region" description="Helical" evidence="7">
    <location>
        <begin position="50"/>
        <end position="70"/>
    </location>
</feature>
<dbReference type="GO" id="GO:0005886">
    <property type="term" value="C:plasma membrane"/>
    <property type="evidence" value="ECO:0007669"/>
    <property type="project" value="UniProtKB-SubCell"/>
</dbReference>
<sequence length="581" mass="66025">MCRRAADAPLQNLCRYLWGKPCPYQAKFSIIYQKCSLKNKGFTQMNKKYFINYLILLLPSIIIGGLLAYSGDVTDGLKIGFLSLLGNAFIALFHKKRSKIYLVLAILWYALFLLHSMTLSATWLLYNSKINAYFIVQSIANTSLNEATEYFTHSLPYLGVASAIFVGLGMLSYFLFTKIYNRDCPLVQKNQKSTWILPIIIGLLCVTAWAIKPIRAVSPPIFWRNYVKSIQQFKAQLVEHKNWQHNWTQYAQPNISKLPNFQEKQTIILIISESLTSYNLHSCGYPRHTNPNMFAVQNELTIFCNAYSGYPSTLGAVKSILTDVPAAQPEYVPTKSILADAKSAGFKTFWLSNQDDSYIASLFGAFTDQAIYNNKRSGRSSFAKDEELFPLVKNALADNAPKKLIVVHLIGSHPNYSARYTDKFKLFPTQDNAQEQPVQAQLAQINASSWTKNLRDEYDNSVAYQDWVFNNIFTMLKQDKAESRGLIFLSDHGNEVGHVKDFAGHSPTTQAGYRIPVVLWHNQLALPKGANQDKAIDATQLDDNLRFMIGLQDKTNTAFVPWWADNYQFPSNAKFPYWENL</sequence>
<evidence type="ECO:0000313" key="10">
    <source>
        <dbReference type="Proteomes" id="UP000004207"/>
    </source>
</evidence>
<dbReference type="AlphaFoldDB" id="F5S6C3"/>
<keyword evidence="10" id="KW-1185">Reference proteome</keyword>
<evidence type="ECO:0000256" key="3">
    <source>
        <dbReference type="ARBA" id="ARBA00022679"/>
    </source>
</evidence>
<dbReference type="Proteomes" id="UP000004207">
    <property type="component" value="Unassembled WGS sequence"/>
</dbReference>
<dbReference type="GO" id="GO:0016776">
    <property type="term" value="F:phosphotransferase activity, phosphate group as acceptor"/>
    <property type="evidence" value="ECO:0007669"/>
    <property type="project" value="TreeGrafter"/>
</dbReference>
<dbReference type="eggNOG" id="COG2194">
    <property type="taxonomic scope" value="Bacteria"/>
</dbReference>
<evidence type="ECO:0000313" key="9">
    <source>
        <dbReference type="EMBL" id="EGK10391.1"/>
    </source>
</evidence>
<evidence type="ECO:0000259" key="8">
    <source>
        <dbReference type="Pfam" id="PF00884"/>
    </source>
</evidence>
<reference evidence="9 10" key="1">
    <citation type="submission" date="2011-04" db="EMBL/GenBank/DDBJ databases">
        <authorList>
            <person name="Muzny D."/>
            <person name="Qin X."/>
            <person name="Deng J."/>
            <person name="Jiang H."/>
            <person name="Liu Y."/>
            <person name="Qu J."/>
            <person name="Song X.-Z."/>
            <person name="Zhang L."/>
            <person name="Thornton R."/>
            <person name="Coyle M."/>
            <person name="Francisco L."/>
            <person name="Jackson L."/>
            <person name="Javaid M."/>
            <person name="Korchina V."/>
            <person name="Kovar C."/>
            <person name="Mata R."/>
            <person name="Mathew T."/>
            <person name="Ngo R."/>
            <person name="Nguyen L."/>
            <person name="Nguyen N."/>
            <person name="Okwuonu G."/>
            <person name="Ongeri F."/>
            <person name="Pham C."/>
            <person name="Simmons D."/>
            <person name="Wilczek-Boney K."/>
            <person name="Hale W."/>
            <person name="Jakkamsetti A."/>
            <person name="Pham P."/>
            <person name="Ruth R."/>
            <person name="San Lucas F."/>
            <person name="Warren J."/>
            <person name="Zhang J."/>
            <person name="Zhao Z."/>
            <person name="Zhou C."/>
            <person name="Zhu D."/>
            <person name="Lee S."/>
            <person name="Bess C."/>
            <person name="Blankenburg K."/>
            <person name="Forbes L."/>
            <person name="Fu Q."/>
            <person name="Gubbala S."/>
            <person name="Hirani K."/>
            <person name="Jayaseelan J.C."/>
            <person name="Lara F."/>
            <person name="Munidasa M."/>
            <person name="Palculict T."/>
            <person name="Patil S."/>
            <person name="Pu L.-L."/>
            <person name="Saada N."/>
            <person name="Tang L."/>
            <person name="Weissenberger G."/>
            <person name="Zhu Y."/>
            <person name="Hemphill L."/>
            <person name="Shang Y."/>
            <person name="Youmans B."/>
            <person name="Ayvaz T."/>
            <person name="Ross M."/>
            <person name="Santibanez J."/>
            <person name="Aqrawi P."/>
            <person name="Gross S."/>
            <person name="Joshi V."/>
            <person name="Fowler G."/>
            <person name="Nazareth L."/>
            <person name="Reid J."/>
            <person name="Worley K."/>
            <person name="Petrosino J."/>
            <person name="Highlander S."/>
            <person name="Gibbs R."/>
        </authorList>
    </citation>
    <scope>NUCLEOTIDE SEQUENCE [LARGE SCALE GENOMIC DNA]</scope>
    <source>
        <strain evidence="9 10">ATCC 23330</strain>
    </source>
</reference>